<accession>A0ABN9D4P2</accession>
<evidence type="ECO:0000313" key="1">
    <source>
        <dbReference type="EMBL" id="CAI9567474.1"/>
    </source>
</evidence>
<comment type="caution">
    <text evidence="1">The sequence shown here is derived from an EMBL/GenBank/DDBJ whole genome shotgun (WGS) entry which is preliminary data.</text>
</comment>
<keyword evidence="2" id="KW-1185">Reference proteome</keyword>
<reference evidence="1" key="1">
    <citation type="submission" date="2023-05" db="EMBL/GenBank/DDBJ databases">
        <authorList>
            <person name="Stuckert A."/>
        </authorList>
    </citation>
    <scope>NUCLEOTIDE SEQUENCE</scope>
</reference>
<proteinExistence type="predicted"/>
<dbReference type="EMBL" id="CATNWA010014103">
    <property type="protein sequence ID" value="CAI9567474.1"/>
    <property type="molecule type" value="Genomic_DNA"/>
</dbReference>
<gene>
    <name evidence="1" type="ORF">SPARVUS_LOCUS6543036</name>
</gene>
<evidence type="ECO:0000313" key="2">
    <source>
        <dbReference type="Proteomes" id="UP001162483"/>
    </source>
</evidence>
<feature type="non-terminal residue" evidence="1">
    <location>
        <position position="69"/>
    </location>
</feature>
<sequence length="69" mass="7824">MAVVAIKLRWLSLGHVCVNIISVKQMSLQIMNLPLLPIHYTFLIGNPKFLQLSNLLPKRSHNVCYSGLH</sequence>
<dbReference type="Proteomes" id="UP001162483">
    <property type="component" value="Unassembled WGS sequence"/>
</dbReference>
<organism evidence="1 2">
    <name type="scientific">Staurois parvus</name>
    <dbReference type="NCBI Taxonomy" id="386267"/>
    <lineage>
        <taxon>Eukaryota</taxon>
        <taxon>Metazoa</taxon>
        <taxon>Chordata</taxon>
        <taxon>Craniata</taxon>
        <taxon>Vertebrata</taxon>
        <taxon>Euteleostomi</taxon>
        <taxon>Amphibia</taxon>
        <taxon>Batrachia</taxon>
        <taxon>Anura</taxon>
        <taxon>Neobatrachia</taxon>
        <taxon>Ranoidea</taxon>
        <taxon>Ranidae</taxon>
        <taxon>Staurois</taxon>
    </lineage>
</organism>
<protein>
    <submittedName>
        <fullName evidence="1">Uncharacterized protein</fullName>
    </submittedName>
</protein>
<name>A0ABN9D4P2_9NEOB</name>